<organism evidence="2 3">
    <name type="scientific">Araneus ventricosus</name>
    <name type="common">Orbweaver spider</name>
    <name type="synonym">Epeira ventricosa</name>
    <dbReference type="NCBI Taxonomy" id="182803"/>
    <lineage>
        <taxon>Eukaryota</taxon>
        <taxon>Metazoa</taxon>
        <taxon>Ecdysozoa</taxon>
        <taxon>Arthropoda</taxon>
        <taxon>Chelicerata</taxon>
        <taxon>Arachnida</taxon>
        <taxon>Araneae</taxon>
        <taxon>Araneomorphae</taxon>
        <taxon>Entelegynae</taxon>
        <taxon>Araneoidea</taxon>
        <taxon>Araneidae</taxon>
        <taxon>Araneus</taxon>
    </lineage>
</organism>
<proteinExistence type="predicted"/>
<comment type="caution">
    <text evidence="2">The sequence shown here is derived from an EMBL/GenBank/DDBJ whole genome shotgun (WGS) entry which is preliminary data.</text>
</comment>
<accession>A0A4Y2EXU6</accession>
<keyword evidence="3" id="KW-1185">Reference proteome</keyword>
<sequence length="89" mass="9681">MANANGLTILPRPAASENGEDSEVSIDDNDSTNPPPVAILAVSSVVVFYGAPAELCFKRYVLSLFNSNVSRNVVHHVFIRTEVFLDIFT</sequence>
<protein>
    <submittedName>
        <fullName evidence="2">Uncharacterized protein</fullName>
    </submittedName>
</protein>
<name>A0A4Y2EXU6_ARAVE</name>
<gene>
    <name evidence="2" type="ORF">AVEN_216547_1</name>
</gene>
<reference evidence="2 3" key="1">
    <citation type="journal article" date="2019" name="Sci. Rep.">
        <title>Orb-weaving spider Araneus ventricosus genome elucidates the spidroin gene catalogue.</title>
        <authorList>
            <person name="Kono N."/>
            <person name="Nakamura H."/>
            <person name="Ohtoshi R."/>
            <person name="Moran D.A.P."/>
            <person name="Shinohara A."/>
            <person name="Yoshida Y."/>
            <person name="Fujiwara M."/>
            <person name="Mori M."/>
            <person name="Tomita M."/>
            <person name="Arakawa K."/>
        </authorList>
    </citation>
    <scope>NUCLEOTIDE SEQUENCE [LARGE SCALE GENOMIC DNA]</scope>
</reference>
<evidence type="ECO:0000313" key="3">
    <source>
        <dbReference type="Proteomes" id="UP000499080"/>
    </source>
</evidence>
<feature type="compositionally biased region" description="Acidic residues" evidence="1">
    <location>
        <begin position="18"/>
        <end position="30"/>
    </location>
</feature>
<feature type="region of interest" description="Disordered" evidence="1">
    <location>
        <begin position="1"/>
        <end position="33"/>
    </location>
</feature>
<evidence type="ECO:0000256" key="1">
    <source>
        <dbReference type="SAM" id="MobiDB-lite"/>
    </source>
</evidence>
<dbReference type="AlphaFoldDB" id="A0A4Y2EXU6"/>
<evidence type="ECO:0000313" key="2">
    <source>
        <dbReference type="EMBL" id="GBM32846.1"/>
    </source>
</evidence>
<dbReference type="EMBL" id="BGPR01000718">
    <property type="protein sequence ID" value="GBM32846.1"/>
    <property type="molecule type" value="Genomic_DNA"/>
</dbReference>
<dbReference type="Proteomes" id="UP000499080">
    <property type="component" value="Unassembled WGS sequence"/>
</dbReference>